<proteinExistence type="predicted"/>
<dbReference type="eggNOG" id="ENOG50304SU">
    <property type="taxonomic scope" value="Bacteria"/>
</dbReference>
<name>T2KH90_FORAG</name>
<dbReference type="HOGENOM" id="CLU_1736663_0_0_10"/>
<dbReference type="PATRIC" id="fig|1347342.6.peg.504"/>
<evidence type="ECO:0000313" key="1">
    <source>
        <dbReference type="EMBL" id="CDF78212.1"/>
    </source>
</evidence>
<dbReference type="AlphaFoldDB" id="T2KH90"/>
<accession>T2KH90</accession>
<sequence length="150" mass="17073">MEVSKRFEQAINKLYNAFHNDTLHPECCKQCAVGNILDGKDSWKHLSDNHGATTLNYLGQVHQNLGRTFNGYSPIELLHIEATFLKGCGYIIPLHHKNKRPKHVTDKDVLFLGLTAVVSYLCELDKRHDVMDCTTLFNYCNVIKQVSLLS</sequence>
<gene>
    <name evidence="1" type="ORF">BN863_5000</name>
</gene>
<reference evidence="1 2" key="1">
    <citation type="journal article" date="2013" name="Appl. Environ. Microbiol.">
        <title>The genome of the alga-associated marine flavobacterium Formosa agariphila KMM 3901T reveals a broad potential for degradation of algal polysaccharides.</title>
        <authorList>
            <person name="Mann A.J."/>
            <person name="Hahnke R.L."/>
            <person name="Huang S."/>
            <person name="Werner J."/>
            <person name="Xing P."/>
            <person name="Barbeyron T."/>
            <person name="Huettel B."/>
            <person name="Stueber K."/>
            <person name="Reinhardt R."/>
            <person name="Harder J."/>
            <person name="Gloeckner F.O."/>
            <person name="Amann R.I."/>
            <person name="Teeling H."/>
        </authorList>
    </citation>
    <scope>NUCLEOTIDE SEQUENCE [LARGE SCALE GENOMIC DNA]</scope>
    <source>
        <strain evidence="2">DSM 15362 / KCTC 12365 / LMG 23005 / KMM 3901</strain>
    </source>
</reference>
<dbReference type="STRING" id="1347342.BN863_5000"/>
<dbReference type="OrthoDB" id="1144234at2"/>
<evidence type="ECO:0000313" key="2">
    <source>
        <dbReference type="Proteomes" id="UP000016160"/>
    </source>
</evidence>
<keyword evidence="2" id="KW-1185">Reference proteome</keyword>
<protein>
    <recommendedName>
        <fullName evidence="3">Na(+)-translocating NADH-quinone reductase subunit F</fullName>
    </recommendedName>
</protein>
<evidence type="ECO:0008006" key="3">
    <source>
        <dbReference type="Google" id="ProtNLM"/>
    </source>
</evidence>
<dbReference type="RefSeq" id="WP_038527118.1">
    <property type="nucleotide sequence ID" value="NZ_HG315671.1"/>
</dbReference>
<organism evidence="1 2">
    <name type="scientific">Formosa agariphila (strain DSM 15362 / KCTC 12365 / LMG 23005 / KMM 3901 / M-2Alg 35-1)</name>
    <dbReference type="NCBI Taxonomy" id="1347342"/>
    <lineage>
        <taxon>Bacteria</taxon>
        <taxon>Pseudomonadati</taxon>
        <taxon>Bacteroidota</taxon>
        <taxon>Flavobacteriia</taxon>
        <taxon>Flavobacteriales</taxon>
        <taxon>Flavobacteriaceae</taxon>
        <taxon>Formosa</taxon>
    </lineage>
</organism>
<dbReference type="Proteomes" id="UP000016160">
    <property type="component" value="Chromosome"/>
</dbReference>
<dbReference type="EMBL" id="HG315671">
    <property type="protein sequence ID" value="CDF78212.1"/>
    <property type="molecule type" value="Genomic_DNA"/>
</dbReference>